<dbReference type="SUPFAM" id="SSF141673">
    <property type="entry name" value="MOSC N-terminal domain-like"/>
    <property type="match status" value="1"/>
</dbReference>
<dbReference type="GO" id="GO:0030151">
    <property type="term" value="F:molybdenum ion binding"/>
    <property type="evidence" value="ECO:0007669"/>
    <property type="project" value="InterPro"/>
</dbReference>
<evidence type="ECO:0000313" key="2">
    <source>
        <dbReference type="EMBL" id="KAG2645219.1"/>
    </source>
</evidence>
<dbReference type="GO" id="GO:0030170">
    <property type="term" value="F:pyridoxal phosphate binding"/>
    <property type="evidence" value="ECO:0007669"/>
    <property type="project" value="InterPro"/>
</dbReference>
<sequence length="327" mass="35826">MAMEKAASFLSSLVGGAGGSPEPAATVRSITVYPLKSCRGISVPQATVTSTGFRWDRQWMVVNTKGRAVTQRVEPSLALVEADMPPEAFAAEEDWQPAPGSHMVIRAPGMDPLKIPLAAEHATIDGVGVWDWSGSAHDEGTEAAEWFSAYLGKPSRLVRFKEGSETRPTDPDYAQGYKVMFADAFPILIASQGSLDALNEILKEPVQMNRFRANIIVDGCHPYSEDLWKTVKTNWLTFICVRLRDCCQVPNVDQENATPGIEPNETLRTFRSGEVLCPSHKNKRQVFFGQNLVCKESLSANGKGRIIKVGDPVYVLQSFSSHDEAPA</sequence>
<name>A0A8T0WQ33_PANVG</name>
<comment type="caution">
    <text evidence="2">The sequence shown here is derived from an EMBL/GenBank/DDBJ whole genome shotgun (WGS) entry which is preliminary data.</text>
</comment>
<accession>A0A8T0WQ33</accession>
<dbReference type="Pfam" id="PF03473">
    <property type="entry name" value="MOSC"/>
    <property type="match status" value="1"/>
</dbReference>
<dbReference type="Proteomes" id="UP000823388">
    <property type="component" value="Chromosome 2K"/>
</dbReference>
<dbReference type="GO" id="GO:0032787">
    <property type="term" value="P:monocarboxylic acid metabolic process"/>
    <property type="evidence" value="ECO:0007669"/>
    <property type="project" value="UniProtKB-ARBA"/>
</dbReference>
<organism evidence="2 3">
    <name type="scientific">Panicum virgatum</name>
    <name type="common">Blackwell switchgrass</name>
    <dbReference type="NCBI Taxonomy" id="38727"/>
    <lineage>
        <taxon>Eukaryota</taxon>
        <taxon>Viridiplantae</taxon>
        <taxon>Streptophyta</taxon>
        <taxon>Embryophyta</taxon>
        <taxon>Tracheophyta</taxon>
        <taxon>Spermatophyta</taxon>
        <taxon>Magnoliopsida</taxon>
        <taxon>Liliopsida</taxon>
        <taxon>Poales</taxon>
        <taxon>Poaceae</taxon>
        <taxon>PACMAD clade</taxon>
        <taxon>Panicoideae</taxon>
        <taxon>Panicodae</taxon>
        <taxon>Paniceae</taxon>
        <taxon>Panicinae</taxon>
        <taxon>Panicum</taxon>
        <taxon>Panicum sect. Hiantes</taxon>
    </lineage>
</organism>
<gene>
    <name evidence="2" type="ORF">PVAP13_2KG419655</name>
</gene>
<evidence type="ECO:0000259" key="1">
    <source>
        <dbReference type="PROSITE" id="PS51340"/>
    </source>
</evidence>
<dbReference type="GO" id="GO:0003824">
    <property type="term" value="F:catalytic activity"/>
    <property type="evidence" value="ECO:0007669"/>
    <property type="project" value="InterPro"/>
</dbReference>
<dbReference type="SUPFAM" id="SSF50800">
    <property type="entry name" value="PK beta-barrel domain-like"/>
    <property type="match status" value="1"/>
</dbReference>
<dbReference type="Pfam" id="PF03476">
    <property type="entry name" value="MOSC_N"/>
    <property type="match status" value="1"/>
</dbReference>
<dbReference type="InterPro" id="IPR005303">
    <property type="entry name" value="MOCOS_middle"/>
</dbReference>
<dbReference type="AlphaFoldDB" id="A0A8T0WQ33"/>
<dbReference type="PANTHER" id="PTHR14237">
    <property type="entry name" value="MOLYBDOPTERIN COFACTOR SULFURASE MOSC"/>
    <property type="match status" value="1"/>
</dbReference>
<keyword evidence="3" id="KW-1185">Reference proteome</keyword>
<feature type="domain" description="MOSC" evidence="1">
    <location>
        <begin position="155"/>
        <end position="316"/>
    </location>
</feature>
<dbReference type="PROSITE" id="PS51340">
    <property type="entry name" value="MOSC"/>
    <property type="match status" value="1"/>
</dbReference>
<protein>
    <recommendedName>
        <fullName evidence="1">MOSC domain-containing protein</fullName>
    </recommendedName>
</protein>
<proteinExistence type="predicted"/>
<dbReference type="InterPro" id="IPR011037">
    <property type="entry name" value="Pyrv_Knase-like_insert_dom_sf"/>
</dbReference>
<evidence type="ECO:0000313" key="3">
    <source>
        <dbReference type="Proteomes" id="UP000823388"/>
    </source>
</evidence>
<dbReference type="EMBL" id="CM029039">
    <property type="protein sequence ID" value="KAG2645219.1"/>
    <property type="molecule type" value="Genomic_DNA"/>
</dbReference>
<dbReference type="PANTHER" id="PTHR14237:SF19">
    <property type="entry name" value="MITOCHONDRIAL AMIDOXIME REDUCING COMPONENT 1"/>
    <property type="match status" value="1"/>
</dbReference>
<dbReference type="InterPro" id="IPR005302">
    <property type="entry name" value="MoCF_Sase_C"/>
</dbReference>
<reference evidence="2" key="1">
    <citation type="submission" date="2020-05" db="EMBL/GenBank/DDBJ databases">
        <title>WGS assembly of Panicum virgatum.</title>
        <authorList>
            <person name="Lovell J.T."/>
            <person name="Jenkins J."/>
            <person name="Shu S."/>
            <person name="Juenger T.E."/>
            <person name="Schmutz J."/>
        </authorList>
    </citation>
    <scope>NUCLEOTIDE SEQUENCE</scope>
    <source>
        <strain evidence="2">AP13</strain>
    </source>
</reference>